<dbReference type="Pfam" id="PF00021">
    <property type="entry name" value="UPAR_LY6"/>
    <property type="match status" value="1"/>
</dbReference>
<evidence type="ECO:0000313" key="5">
    <source>
        <dbReference type="Proteomes" id="UP000281406"/>
    </source>
</evidence>
<evidence type="ECO:0000313" key="4">
    <source>
        <dbReference type="EMBL" id="ROJ08796.1"/>
    </source>
</evidence>
<feature type="domain" description="UPAR/Ly6" evidence="3">
    <location>
        <begin position="20"/>
        <end position="103"/>
    </location>
</feature>
<dbReference type="EMBL" id="RJVU01065024">
    <property type="protein sequence ID" value="ROJ08796.1"/>
    <property type="molecule type" value="Genomic_DNA"/>
</dbReference>
<organism evidence="4 5">
    <name type="scientific">Anabarilius grahami</name>
    <name type="common">Kanglang fish</name>
    <name type="synonym">Barilius grahami</name>
    <dbReference type="NCBI Taxonomy" id="495550"/>
    <lineage>
        <taxon>Eukaryota</taxon>
        <taxon>Metazoa</taxon>
        <taxon>Chordata</taxon>
        <taxon>Craniata</taxon>
        <taxon>Vertebrata</taxon>
        <taxon>Euteleostomi</taxon>
        <taxon>Actinopterygii</taxon>
        <taxon>Neopterygii</taxon>
        <taxon>Teleostei</taxon>
        <taxon>Ostariophysi</taxon>
        <taxon>Cypriniformes</taxon>
        <taxon>Xenocyprididae</taxon>
        <taxon>Xenocypridinae</taxon>
        <taxon>Xenocypridinae incertae sedis</taxon>
        <taxon>Anabarilius</taxon>
    </lineage>
</organism>
<feature type="signal peptide" evidence="2">
    <location>
        <begin position="1"/>
        <end position="19"/>
    </location>
</feature>
<name>A0A3N0XQM4_ANAGA</name>
<dbReference type="SUPFAM" id="SSF57302">
    <property type="entry name" value="Snake toxin-like"/>
    <property type="match status" value="1"/>
</dbReference>
<feature type="chain" id="PRO_5018323985" evidence="2">
    <location>
        <begin position="20"/>
        <end position="153"/>
    </location>
</feature>
<accession>A0A3N0XQM4</accession>
<sequence>MDLRVSVVFLFIFLTGGYSLKCYTCTPDLTGSCAAQVETCTNASTQCQSSTVEQSIGLQMSVTTKQCAVLCEPSSVQVLTGSATVSCCDTDLCNAAGLDRAVMMYRDSSDEKVRGVGITTRSGRKWAADTSVAQAESILKLMDIIGNPWMRGQ</sequence>
<comment type="caution">
    <text evidence="4">The sequence shown here is derived from an EMBL/GenBank/DDBJ whole genome shotgun (WGS) entry which is preliminary data.</text>
</comment>
<dbReference type="Gene3D" id="2.10.60.10">
    <property type="entry name" value="CD59"/>
    <property type="match status" value="1"/>
</dbReference>
<evidence type="ECO:0000256" key="2">
    <source>
        <dbReference type="SAM" id="SignalP"/>
    </source>
</evidence>
<reference evidence="4 5" key="1">
    <citation type="submission" date="2018-10" db="EMBL/GenBank/DDBJ databases">
        <title>Genome assembly for a Yunnan-Guizhou Plateau 3E fish, Anabarilius grahami (Regan), and its evolutionary and genetic applications.</title>
        <authorList>
            <person name="Jiang W."/>
        </authorList>
    </citation>
    <scope>NUCLEOTIDE SEQUENCE [LARGE SCALE GENOMIC DNA]</scope>
    <source>
        <strain evidence="4">AG-KIZ</strain>
        <tissue evidence="4">Muscle</tissue>
    </source>
</reference>
<dbReference type="PANTHER" id="PTHR16983">
    <property type="entry name" value="UPAR/LY6 DOMAIN-CONTAINING PROTEIN"/>
    <property type="match status" value="1"/>
</dbReference>
<dbReference type="PANTHER" id="PTHR16983:SF10">
    <property type="entry name" value="PROTEIN QUIVER"/>
    <property type="match status" value="1"/>
</dbReference>
<gene>
    <name evidence="4" type="ORF">DPX16_3106</name>
</gene>
<dbReference type="InterPro" id="IPR051110">
    <property type="entry name" value="Ly-6/neurotoxin-like_GPI-ap"/>
</dbReference>
<evidence type="ECO:0000259" key="3">
    <source>
        <dbReference type="SMART" id="SM00134"/>
    </source>
</evidence>
<dbReference type="InterPro" id="IPR045860">
    <property type="entry name" value="Snake_toxin-like_sf"/>
</dbReference>
<proteinExistence type="predicted"/>
<dbReference type="OrthoDB" id="5945173at2759"/>
<keyword evidence="1 2" id="KW-0732">Signal</keyword>
<dbReference type="SMART" id="SM00134">
    <property type="entry name" value="LU"/>
    <property type="match status" value="1"/>
</dbReference>
<dbReference type="InterPro" id="IPR016054">
    <property type="entry name" value="LY6_UPA_recep-like"/>
</dbReference>
<dbReference type="Proteomes" id="UP000281406">
    <property type="component" value="Unassembled WGS sequence"/>
</dbReference>
<keyword evidence="5" id="KW-1185">Reference proteome</keyword>
<protein>
    <submittedName>
        <fullName evidence="4">Prostate stem cell antigen</fullName>
    </submittedName>
</protein>
<evidence type="ECO:0000256" key="1">
    <source>
        <dbReference type="ARBA" id="ARBA00022729"/>
    </source>
</evidence>
<dbReference type="AlphaFoldDB" id="A0A3N0XQM4"/>